<dbReference type="OrthoDB" id="9793905at2"/>
<comment type="subunit">
    <text evidence="3 12">Homodimer.</text>
</comment>
<feature type="domain" description="Lipocalin/cytosolic fatty-acid binding" evidence="13">
    <location>
        <begin position="34"/>
        <end position="173"/>
    </location>
</feature>
<keyword evidence="16" id="KW-1185">Reference proteome</keyword>
<dbReference type="InterPro" id="IPR047202">
    <property type="entry name" value="Lipocalin_Blc-like_dom"/>
</dbReference>
<dbReference type="PROSITE" id="PS00213">
    <property type="entry name" value="LIPOCALIN"/>
    <property type="match status" value="1"/>
</dbReference>
<dbReference type="PANTHER" id="PTHR10612:SF34">
    <property type="entry name" value="APOLIPOPROTEIN D"/>
    <property type="match status" value="1"/>
</dbReference>
<evidence type="ECO:0000313" key="17">
    <source>
        <dbReference type="Proteomes" id="UP000042054"/>
    </source>
</evidence>
<evidence type="ECO:0000256" key="1">
    <source>
        <dbReference type="ARBA" id="ARBA00004459"/>
    </source>
</evidence>
<keyword evidence="7" id="KW-0564">Palmitate</keyword>
<evidence type="ECO:0000256" key="5">
    <source>
        <dbReference type="ARBA" id="ARBA00023121"/>
    </source>
</evidence>
<dbReference type="GO" id="GO:0009279">
    <property type="term" value="C:cell outer membrane"/>
    <property type="evidence" value="ECO:0007669"/>
    <property type="project" value="UniProtKB-SubCell"/>
</dbReference>
<reference evidence="15 17" key="2">
    <citation type="submission" date="2015-03" db="EMBL/GenBank/DDBJ databases">
        <authorList>
            <person name="Murphy D."/>
        </authorList>
    </citation>
    <scope>NUCLEOTIDE SEQUENCE [LARGE SCALE GENOMIC DNA]</scope>
    <source>
        <strain evidence="15 17">68/02</strain>
    </source>
</reference>
<protein>
    <recommendedName>
        <fullName evidence="11 12">Outer membrane lipoprotein Blc</fullName>
    </recommendedName>
</protein>
<name>A0A0U1HRL0_YERRO</name>
<dbReference type="Gene3D" id="2.40.128.20">
    <property type="match status" value="1"/>
</dbReference>
<evidence type="ECO:0000259" key="13">
    <source>
        <dbReference type="Pfam" id="PF08212"/>
    </source>
</evidence>
<dbReference type="STRING" id="29485.CH64_2987"/>
<dbReference type="Proteomes" id="UP000031914">
    <property type="component" value="Chromosome"/>
</dbReference>
<dbReference type="InterPro" id="IPR002446">
    <property type="entry name" value="Lipocalin_bac"/>
</dbReference>
<keyword evidence="8 12" id="KW-0998">Cell outer membrane</keyword>
<evidence type="ECO:0000256" key="7">
    <source>
        <dbReference type="ARBA" id="ARBA00023139"/>
    </source>
</evidence>
<dbReference type="GO" id="GO:0008289">
    <property type="term" value="F:lipid binding"/>
    <property type="evidence" value="ECO:0007669"/>
    <property type="project" value="UniProtKB-UniRule"/>
</dbReference>
<evidence type="ECO:0000256" key="12">
    <source>
        <dbReference type="PIRNR" id="PIRNR036893"/>
    </source>
</evidence>
<accession>A0A0U1HRL0</accession>
<comment type="function">
    <text evidence="10 12">Involved in the storage or transport of lipids necessary for membrane maintenance under stressful conditions. Displays a binding preference for lysophospholipids.</text>
</comment>
<evidence type="ECO:0000313" key="16">
    <source>
        <dbReference type="Proteomes" id="UP000031914"/>
    </source>
</evidence>
<dbReference type="PRINTS" id="PR01171">
    <property type="entry name" value="BCTLIPOCALIN"/>
</dbReference>
<dbReference type="Proteomes" id="UP000042054">
    <property type="component" value="Unassembled WGS sequence"/>
</dbReference>
<evidence type="ECO:0000256" key="2">
    <source>
        <dbReference type="ARBA" id="ARBA00006889"/>
    </source>
</evidence>
<dbReference type="InterPro" id="IPR012674">
    <property type="entry name" value="Calycin"/>
</dbReference>
<evidence type="ECO:0000313" key="15">
    <source>
        <dbReference type="EMBL" id="CQI89424.1"/>
    </source>
</evidence>
<dbReference type="Pfam" id="PF08212">
    <property type="entry name" value="Lipocalin_2"/>
    <property type="match status" value="1"/>
</dbReference>
<dbReference type="NCBIfam" id="NF007786">
    <property type="entry name" value="PRK10477.1"/>
    <property type="match status" value="1"/>
</dbReference>
<evidence type="ECO:0000313" key="14">
    <source>
        <dbReference type="EMBL" id="AJJ11282.1"/>
    </source>
</evidence>
<organism evidence="15 17">
    <name type="scientific">Yersinia rohdei</name>
    <dbReference type="NCBI Taxonomy" id="29485"/>
    <lineage>
        <taxon>Bacteria</taxon>
        <taxon>Pseudomonadati</taxon>
        <taxon>Pseudomonadota</taxon>
        <taxon>Gammaproteobacteria</taxon>
        <taxon>Enterobacterales</taxon>
        <taxon>Yersiniaceae</taxon>
        <taxon>Yersinia</taxon>
    </lineage>
</organism>
<dbReference type="GeneID" id="45568266"/>
<sequence length="180" mass="20337">MRLWSKLSVLAATLLSVACSITPPKDVKVVDNFQLPRYLGTWYEIARLDHSFERGLDNVSANYQLRDDGGVKVINRGYNSKKQQWQESVGKAYFIGSPQQASLKVSFFGPFYGGYNVIDLDDDYQHALIAGPNREYLWILSRTPTIDSQTKDRLVAVAKNYGFPVDELIWVKQGEIGLGQ</sequence>
<dbReference type="EMBL" id="CP009787">
    <property type="protein sequence ID" value="AJJ11282.1"/>
    <property type="molecule type" value="Genomic_DNA"/>
</dbReference>
<evidence type="ECO:0000256" key="11">
    <source>
        <dbReference type="ARBA" id="ARBA00071217"/>
    </source>
</evidence>
<dbReference type="InterPro" id="IPR022272">
    <property type="entry name" value="Lipocalin_CS"/>
</dbReference>
<comment type="subcellular location">
    <subcellularLocation>
        <location evidence="1">Cell outer membrane</location>
        <topology evidence="1">Lipid-anchor</topology>
    </subcellularLocation>
</comment>
<dbReference type="KEGG" id="yro:CH64_2987"/>
<keyword evidence="6 12" id="KW-0472">Membrane</keyword>
<dbReference type="SUPFAM" id="SSF50814">
    <property type="entry name" value="Lipocalins"/>
    <property type="match status" value="1"/>
</dbReference>
<comment type="similarity">
    <text evidence="2 12">Belongs to the calycin superfamily. Lipocalin family.</text>
</comment>
<dbReference type="RefSeq" id="WP_004713634.1">
    <property type="nucleotide sequence ID" value="NZ_CABIHO010000003.1"/>
</dbReference>
<dbReference type="CDD" id="cd19438">
    <property type="entry name" value="lipocalin_Blc-like"/>
    <property type="match status" value="1"/>
</dbReference>
<dbReference type="PIRSF" id="PIRSF036893">
    <property type="entry name" value="Lipocalin_ApoD"/>
    <property type="match status" value="1"/>
</dbReference>
<evidence type="ECO:0000256" key="8">
    <source>
        <dbReference type="ARBA" id="ARBA00023237"/>
    </source>
</evidence>
<evidence type="ECO:0000256" key="3">
    <source>
        <dbReference type="ARBA" id="ARBA00011738"/>
    </source>
</evidence>
<dbReference type="EMBL" id="CTKE01000006">
    <property type="protein sequence ID" value="CQI89424.1"/>
    <property type="molecule type" value="Genomic_DNA"/>
</dbReference>
<proteinExistence type="inferred from homology"/>
<evidence type="ECO:0000256" key="4">
    <source>
        <dbReference type="ARBA" id="ARBA00022729"/>
    </source>
</evidence>
<dbReference type="FunFam" id="2.40.128.20:FF:000002">
    <property type="entry name" value="Outer membrane lipoprotein Blc"/>
    <property type="match status" value="1"/>
</dbReference>
<dbReference type="PANTHER" id="PTHR10612">
    <property type="entry name" value="APOLIPOPROTEIN D"/>
    <property type="match status" value="1"/>
</dbReference>
<keyword evidence="9 12" id="KW-0449">Lipoprotein</keyword>
<dbReference type="GO" id="GO:0006950">
    <property type="term" value="P:response to stress"/>
    <property type="evidence" value="ECO:0007669"/>
    <property type="project" value="UniProtKB-ARBA"/>
</dbReference>
<evidence type="ECO:0000256" key="10">
    <source>
        <dbReference type="ARBA" id="ARBA00057024"/>
    </source>
</evidence>
<dbReference type="PROSITE" id="PS51257">
    <property type="entry name" value="PROKAR_LIPOPROTEIN"/>
    <property type="match status" value="1"/>
</dbReference>
<evidence type="ECO:0000256" key="6">
    <source>
        <dbReference type="ARBA" id="ARBA00023136"/>
    </source>
</evidence>
<dbReference type="AlphaFoldDB" id="A0A0U1HRL0"/>
<keyword evidence="4" id="KW-0732">Signal</keyword>
<evidence type="ECO:0000256" key="9">
    <source>
        <dbReference type="ARBA" id="ARBA00023288"/>
    </source>
</evidence>
<gene>
    <name evidence="15" type="primary">blc</name>
    <name evidence="14" type="ORF">CH64_2987</name>
    <name evidence="15" type="ORF">ERS008555_01589</name>
</gene>
<dbReference type="InterPro" id="IPR000566">
    <property type="entry name" value="Lipocln_cytosolic_FA-bd_dom"/>
</dbReference>
<dbReference type="InterPro" id="IPR022271">
    <property type="entry name" value="Lipocalin_ApoD"/>
</dbReference>
<reference evidence="14 16" key="1">
    <citation type="journal article" date="2015" name="Genome Announc.">
        <title>Thirty-Two Complete Genome Assemblies of Nine Yersinia Species, Including Y. pestis, Y. pseudotuberculosis, and Y. enterocolitica.</title>
        <authorList>
            <person name="Johnson S.L."/>
            <person name="Daligault H.E."/>
            <person name="Davenport K.W."/>
            <person name="Jaissle J."/>
            <person name="Frey K.G."/>
            <person name="Ladner J.T."/>
            <person name="Broomall S.M."/>
            <person name="Bishop-Lilly K.A."/>
            <person name="Bruce D.C."/>
            <person name="Coyne S.R."/>
            <person name="Gibbons H.S."/>
            <person name="Lo C.C."/>
            <person name="Munk A.C."/>
            <person name="Rosenzweig C.N."/>
            <person name="Koroleva G.I."/>
            <person name="Palacios G.F."/>
            <person name="Redden C.L."/>
            <person name="Xu Y."/>
            <person name="Minogue T.D."/>
            <person name="Chain P.S."/>
        </authorList>
    </citation>
    <scope>NUCLEOTIDE SEQUENCE [LARGE SCALE GENOMIC DNA]</scope>
    <source>
        <strain evidence="14 16">YRA</strain>
    </source>
</reference>
<keyword evidence="5 12" id="KW-0446">Lipid-binding</keyword>